<sequence>MADANASDFIQAPTEGPGPDHIRWAMETYGKRMGDADLKGVLELFHPNAVIEDPIGTGEKHGHAEIGAFFQAGFDAMQGGILLSLDGAVRVVGRYGAVAYIATPVNYPVKVEIETLDVMEFDDAGLIVRMTAFWGETNRKILS</sequence>
<dbReference type="InterPro" id="IPR032710">
    <property type="entry name" value="NTF2-like_dom_sf"/>
</dbReference>
<dbReference type="GO" id="GO:0016853">
    <property type="term" value="F:isomerase activity"/>
    <property type="evidence" value="ECO:0007669"/>
    <property type="project" value="UniProtKB-KW"/>
</dbReference>
<proteinExistence type="predicted"/>
<dbReference type="Pfam" id="PF12680">
    <property type="entry name" value="SnoaL_2"/>
    <property type="match status" value="1"/>
</dbReference>
<dbReference type="SUPFAM" id="SSF54427">
    <property type="entry name" value="NTF2-like"/>
    <property type="match status" value="1"/>
</dbReference>
<evidence type="ECO:0000313" key="3">
    <source>
        <dbReference type="Proteomes" id="UP000198281"/>
    </source>
</evidence>
<dbReference type="Proteomes" id="UP000198281">
    <property type="component" value="Unassembled WGS sequence"/>
</dbReference>
<evidence type="ECO:0000259" key="1">
    <source>
        <dbReference type="Pfam" id="PF12680"/>
    </source>
</evidence>
<protein>
    <submittedName>
        <fullName evidence="2">Steroid delta-isomerase</fullName>
    </submittedName>
</protein>
<dbReference type="AlphaFoldDB" id="A0A239D688"/>
<dbReference type="InterPro" id="IPR037401">
    <property type="entry name" value="SnoaL-like"/>
</dbReference>
<reference evidence="3" key="1">
    <citation type="submission" date="2017-06" db="EMBL/GenBank/DDBJ databases">
        <authorList>
            <person name="Varghese N."/>
            <person name="Submissions S."/>
        </authorList>
    </citation>
    <scope>NUCLEOTIDE SEQUENCE [LARGE SCALE GENOMIC DNA]</scope>
    <source>
        <strain evidence="3">LNB2</strain>
    </source>
</reference>
<feature type="domain" description="SnoaL-like" evidence="1">
    <location>
        <begin position="32"/>
        <end position="130"/>
    </location>
</feature>
<accession>A0A239D688</accession>
<dbReference type="EMBL" id="FZOS01000003">
    <property type="protein sequence ID" value="SNS27662.1"/>
    <property type="molecule type" value="Genomic_DNA"/>
</dbReference>
<keyword evidence="3" id="KW-1185">Reference proteome</keyword>
<dbReference type="RefSeq" id="WP_089218505.1">
    <property type="nucleotide sequence ID" value="NZ_FZOS01000003.1"/>
</dbReference>
<dbReference type="Gene3D" id="3.10.450.50">
    <property type="match status" value="1"/>
</dbReference>
<keyword evidence="2" id="KW-0413">Isomerase</keyword>
<evidence type="ECO:0000313" key="2">
    <source>
        <dbReference type="EMBL" id="SNS27662.1"/>
    </source>
</evidence>
<dbReference type="OrthoDB" id="459617at2"/>
<name>A0A239D688_9SPHN</name>
<gene>
    <name evidence="2" type="ORF">SAMN06295912_103230</name>
</gene>
<organism evidence="2 3">
    <name type="scientific">Edaphosphingomonas laterariae</name>
    <dbReference type="NCBI Taxonomy" id="861865"/>
    <lineage>
        <taxon>Bacteria</taxon>
        <taxon>Pseudomonadati</taxon>
        <taxon>Pseudomonadota</taxon>
        <taxon>Alphaproteobacteria</taxon>
        <taxon>Sphingomonadales</taxon>
        <taxon>Rhizorhabdaceae</taxon>
        <taxon>Edaphosphingomonas</taxon>
    </lineage>
</organism>